<sequence length="212" mass="23466">MDTVCGVSLLSGSLRTFQVHACDGHDLQIECWPDTVVSVYLAQYGRRVPSHQLCPPEEVTEGTLDMLNDTTDCVATHALRYGRRVPSHQLCPHEEVTEGTLDMLNDTTDCVATHALRYGRRVPSHQLCPTEEVTEGTLDMLNDTTDCVATHALRVGVLLFVRVLFILSPFTPEQIHIFEGLVGGIWFDGWSASIWRSPGTGSPPTSCARMRK</sequence>
<reference evidence="1 2" key="1">
    <citation type="journal article" date="2022" name="Nat. Ecol. Evol.">
        <title>A masculinizing supergene underlies an exaggerated male reproductive morph in a spider.</title>
        <authorList>
            <person name="Hendrickx F."/>
            <person name="De Corte Z."/>
            <person name="Sonet G."/>
            <person name="Van Belleghem S.M."/>
            <person name="Kostlbacher S."/>
            <person name="Vangestel C."/>
        </authorList>
    </citation>
    <scope>NUCLEOTIDE SEQUENCE [LARGE SCALE GENOMIC DNA]</scope>
    <source>
        <strain evidence="1">W744_W776</strain>
    </source>
</reference>
<organism evidence="1 2">
    <name type="scientific">Oedothorax gibbosus</name>
    <dbReference type="NCBI Taxonomy" id="931172"/>
    <lineage>
        <taxon>Eukaryota</taxon>
        <taxon>Metazoa</taxon>
        <taxon>Ecdysozoa</taxon>
        <taxon>Arthropoda</taxon>
        <taxon>Chelicerata</taxon>
        <taxon>Arachnida</taxon>
        <taxon>Araneae</taxon>
        <taxon>Araneomorphae</taxon>
        <taxon>Entelegynae</taxon>
        <taxon>Araneoidea</taxon>
        <taxon>Linyphiidae</taxon>
        <taxon>Erigoninae</taxon>
        <taxon>Oedothorax</taxon>
    </lineage>
</organism>
<evidence type="ECO:0000313" key="2">
    <source>
        <dbReference type="Proteomes" id="UP000827092"/>
    </source>
</evidence>
<dbReference type="Gene3D" id="2.60.120.740">
    <property type="match status" value="1"/>
</dbReference>
<proteinExistence type="predicted"/>
<keyword evidence="2" id="KW-1185">Reference proteome</keyword>
<protein>
    <submittedName>
        <fullName evidence="1">Uncharacterized protein</fullName>
    </submittedName>
</protein>
<comment type="caution">
    <text evidence="1">The sequence shown here is derived from an EMBL/GenBank/DDBJ whole genome shotgun (WGS) entry which is preliminary data.</text>
</comment>
<name>A0AAV6UY41_9ARAC</name>
<dbReference type="AlphaFoldDB" id="A0AAV6UY41"/>
<evidence type="ECO:0000313" key="1">
    <source>
        <dbReference type="EMBL" id="KAG8189405.1"/>
    </source>
</evidence>
<accession>A0AAV6UY41</accession>
<dbReference type="EMBL" id="JAFNEN010000216">
    <property type="protein sequence ID" value="KAG8189405.1"/>
    <property type="molecule type" value="Genomic_DNA"/>
</dbReference>
<dbReference type="Proteomes" id="UP000827092">
    <property type="component" value="Unassembled WGS sequence"/>
</dbReference>
<dbReference type="InterPro" id="IPR043159">
    <property type="entry name" value="Lectin_gal-bd_sf"/>
</dbReference>
<gene>
    <name evidence="1" type="ORF">JTE90_020219</name>
</gene>